<dbReference type="AlphaFoldDB" id="A0A8S1JG40"/>
<protein>
    <submittedName>
        <fullName evidence="1">Uncharacterized protein</fullName>
    </submittedName>
</protein>
<evidence type="ECO:0000313" key="1">
    <source>
        <dbReference type="EMBL" id="CAD7705214.1"/>
    </source>
</evidence>
<comment type="caution">
    <text evidence="1">The sequence shown here is derived from an EMBL/GenBank/DDBJ whole genome shotgun (WGS) entry which is preliminary data.</text>
</comment>
<proteinExistence type="predicted"/>
<organism evidence="1 2">
    <name type="scientific">Ostreobium quekettii</name>
    <dbReference type="NCBI Taxonomy" id="121088"/>
    <lineage>
        <taxon>Eukaryota</taxon>
        <taxon>Viridiplantae</taxon>
        <taxon>Chlorophyta</taxon>
        <taxon>core chlorophytes</taxon>
        <taxon>Ulvophyceae</taxon>
        <taxon>TCBD clade</taxon>
        <taxon>Bryopsidales</taxon>
        <taxon>Ostreobineae</taxon>
        <taxon>Ostreobiaceae</taxon>
        <taxon>Ostreobium</taxon>
    </lineage>
</organism>
<accession>A0A8S1JG40</accession>
<feature type="non-terminal residue" evidence="1">
    <location>
        <position position="1"/>
    </location>
</feature>
<dbReference type="EMBL" id="CAJHUC010003052">
    <property type="protein sequence ID" value="CAD7705214.1"/>
    <property type="molecule type" value="Genomic_DNA"/>
</dbReference>
<dbReference type="Proteomes" id="UP000708148">
    <property type="component" value="Unassembled WGS sequence"/>
</dbReference>
<keyword evidence="2" id="KW-1185">Reference proteome</keyword>
<evidence type="ECO:0000313" key="2">
    <source>
        <dbReference type="Proteomes" id="UP000708148"/>
    </source>
</evidence>
<gene>
    <name evidence="1" type="ORF">OSTQU699_LOCUS10570</name>
</gene>
<reference evidence="1" key="1">
    <citation type="submission" date="2020-12" db="EMBL/GenBank/DDBJ databases">
        <authorList>
            <person name="Iha C."/>
        </authorList>
    </citation>
    <scope>NUCLEOTIDE SEQUENCE</scope>
</reference>
<sequence length="250" mass="26668">EFRDPTYLSVPGLGRFDVNFVAKFGSFEGRVDIPEDARSKDYDVYLRISGASPYLGSFTVGDPRLPTAGLTINAPEWALPTANVTVQVVARSLIGPAVGGATMKLDWRIEGHDGKEELASQEEITTNSTGVATVVINLANLAETPSLRSSLAIDVQWVGPTRELIEESSSVKLRLANIKVTHIRSLETDVPGVGFGVATDVKDLQGSKVDKAVAINLVDVQKDLERAWEAQSAGPGRLSAVATAPLEGEV</sequence>
<name>A0A8S1JG40_9CHLO</name>
<feature type="non-terminal residue" evidence="1">
    <location>
        <position position="250"/>
    </location>
</feature>